<dbReference type="Pfam" id="PF13618">
    <property type="entry name" value="Gluconate_2-dh3"/>
    <property type="match status" value="1"/>
</dbReference>
<protein>
    <submittedName>
        <fullName evidence="2">Gluconate 2-dehydrogenase subunit 3-like protein</fullName>
    </submittedName>
</protein>
<dbReference type="RefSeq" id="WP_116208125.1">
    <property type="nucleotide sequence ID" value="NZ_QUNR01000002.1"/>
</dbReference>
<organism evidence="2 3">
    <name type="scientific">Paraperlucidibaca baekdonensis</name>
    <dbReference type="NCBI Taxonomy" id="748120"/>
    <lineage>
        <taxon>Bacteria</taxon>
        <taxon>Pseudomonadati</taxon>
        <taxon>Pseudomonadota</taxon>
        <taxon>Gammaproteobacteria</taxon>
        <taxon>Moraxellales</taxon>
        <taxon>Moraxellaceae</taxon>
        <taxon>Paraperlucidibaca</taxon>
    </lineage>
</organism>
<accession>A0A3E0H788</accession>
<evidence type="ECO:0000256" key="1">
    <source>
        <dbReference type="SAM" id="SignalP"/>
    </source>
</evidence>
<proteinExistence type="predicted"/>
<dbReference type="Proteomes" id="UP000256774">
    <property type="component" value="Unassembled WGS sequence"/>
</dbReference>
<dbReference type="InterPro" id="IPR006311">
    <property type="entry name" value="TAT_signal"/>
</dbReference>
<feature type="signal peptide" evidence="1">
    <location>
        <begin position="1"/>
        <end position="19"/>
    </location>
</feature>
<name>A0A3E0H788_9GAMM</name>
<keyword evidence="3" id="KW-1185">Reference proteome</keyword>
<gene>
    <name evidence="2" type="ORF">DFR26_1308</name>
</gene>
<dbReference type="InterPro" id="IPR027056">
    <property type="entry name" value="Gluconate_2DH_su3"/>
</dbReference>
<dbReference type="PROSITE" id="PS51318">
    <property type="entry name" value="TAT"/>
    <property type="match status" value="1"/>
</dbReference>
<evidence type="ECO:0000313" key="3">
    <source>
        <dbReference type="Proteomes" id="UP000256774"/>
    </source>
</evidence>
<sequence>MTLPAIPRRQLLKTALATAAVPLVGIPLTACQDDSTSRPDRRLPTAKLSLPMQTGPMFLSDAEMQQLRALVATIVPADTAPGADSAGCAEAIQLLLSAFSFSPPMIFAGGPFSNRAGSSVNHFEQFIELDSYETLAWKLRIEGTQGQSERTFNGEQRGWQSIYREGLAALDGLSPLGLRFVQMPAITQTLLLKTTSDAAIVAMMDIAVTQTMEFMYGAPEYGGNADLVAWRYTQYEGDVQPTGYTPEQVIEPDNPGLLELLGIRRGENQGVGGPRNTPRLGALLPVPEITDVPIITAILTRLIAMGSDEFSLAMMIDGQSSRERITAFVTAKQPKAPGEGS</sequence>
<reference evidence="2 3" key="1">
    <citation type="submission" date="2018-08" db="EMBL/GenBank/DDBJ databases">
        <title>Genomic Encyclopedia of Type Strains, Phase IV (KMG-IV): sequencing the most valuable type-strain genomes for metagenomic binning, comparative biology and taxonomic classification.</title>
        <authorList>
            <person name="Goeker M."/>
        </authorList>
    </citation>
    <scope>NUCLEOTIDE SEQUENCE [LARGE SCALE GENOMIC DNA]</scope>
    <source>
        <strain evidence="2 3">DSM 26022</strain>
    </source>
</reference>
<feature type="chain" id="PRO_5017540880" evidence="1">
    <location>
        <begin position="20"/>
        <end position="341"/>
    </location>
</feature>
<keyword evidence="1" id="KW-0732">Signal</keyword>
<evidence type="ECO:0000313" key="2">
    <source>
        <dbReference type="EMBL" id="REH39127.1"/>
    </source>
</evidence>
<dbReference type="AlphaFoldDB" id="A0A3E0H788"/>
<dbReference type="OrthoDB" id="8400810at2"/>
<dbReference type="EMBL" id="QUNR01000002">
    <property type="protein sequence ID" value="REH39127.1"/>
    <property type="molecule type" value="Genomic_DNA"/>
</dbReference>
<comment type="caution">
    <text evidence="2">The sequence shown here is derived from an EMBL/GenBank/DDBJ whole genome shotgun (WGS) entry which is preliminary data.</text>
</comment>